<reference evidence="6 7" key="1">
    <citation type="submission" date="2019-03" db="EMBL/GenBank/DDBJ databases">
        <title>Draft genome sequences of novel Actinobacteria.</title>
        <authorList>
            <person name="Sahin N."/>
            <person name="Ay H."/>
            <person name="Saygin H."/>
        </authorList>
    </citation>
    <scope>NUCLEOTIDE SEQUENCE [LARGE SCALE GENOMIC DNA]</scope>
    <source>
        <strain evidence="6 7">DSM 45347</strain>
    </source>
</reference>
<dbReference type="GO" id="GO:0003700">
    <property type="term" value="F:DNA-binding transcription factor activity"/>
    <property type="evidence" value="ECO:0007669"/>
    <property type="project" value="InterPro"/>
</dbReference>
<keyword evidence="7" id="KW-1185">Reference proteome</keyword>
<dbReference type="SMART" id="SM00345">
    <property type="entry name" value="HTH_GNTR"/>
    <property type="match status" value="1"/>
</dbReference>
<dbReference type="SUPFAM" id="SSF48008">
    <property type="entry name" value="GntR ligand-binding domain-like"/>
    <property type="match status" value="1"/>
</dbReference>
<dbReference type="AlphaFoldDB" id="A0A4R4NUJ2"/>
<evidence type="ECO:0000256" key="3">
    <source>
        <dbReference type="ARBA" id="ARBA00023163"/>
    </source>
</evidence>
<dbReference type="PANTHER" id="PTHR43537:SF44">
    <property type="entry name" value="GNTR FAMILY REGULATORY PROTEIN"/>
    <property type="match status" value="1"/>
</dbReference>
<dbReference type="InterPro" id="IPR008920">
    <property type="entry name" value="TF_FadR/GntR_C"/>
</dbReference>
<keyword evidence="2" id="KW-0238">DNA-binding</keyword>
<dbReference type="InterPro" id="IPR011711">
    <property type="entry name" value="GntR_C"/>
</dbReference>
<dbReference type="Pfam" id="PF07729">
    <property type="entry name" value="FCD"/>
    <property type="match status" value="1"/>
</dbReference>
<proteinExistence type="predicted"/>
<dbReference type="CDD" id="cd07377">
    <property type="entry name" value="WHTH_GntR"/>
    <property type="match status" value="1"/>
</dbReference>
<evidence type="ECO:0000256" key="2">
    <source>
        <dbReference type="ARBA" id="ARBA00023125"/>
    </source>
</evidence>
<feature type="region of interest" description="Disordered" evidence="4">
    <location>
        <begin position="233"/>
        <end position="263"/>
    </location>
</feature>
<gene>
    <name evidence="6" type="ORF">E1284_26905</name>
</gene>
<evidence type="ECO:0000256" key="1">
    <source>
        <dbReference type="ARBA" id="ARBA00023015"/>
    </source>
</evidence>
<dbReference type="SUPFAM" id="SSF46785">
    <property type="entry name" value="Winged helix' DNA-binding domain"/>
    <property type="match status" value="1"/>
</dbReference>
<dbReference type="RefSeq" id="WP_131942935.1">
    <property type="nucleotide sequence ID" value="NZ_BAAAMX010000025.1"/>
</dbReference>
<dbReference type="Pfam" id="PF00392">
    <property type="entry name" value="GntR"/>
    <property type="match status" value="1"/>
</dbReference>
<evidence type="ECO:0000259" key="5">
    <source>
        <dbReference type="PROSITE" id="PS50949"/>
    </source>
</evidence>
<dbReference type="InterPro" id="IPR036388">
    <property type="entry name" value="WH-like_DNA-bd_sf"/>
</dbReference>
<dbReference type="GO" id="GO:0003677">
    <property type="term" value="F:DNA binding"/>
    <property type="evidence" value="ECO:0007669"/>
    <property type="project" value="UniProtKB-KW"/>
</dbReference>
<dbReference type="PANTHER" id="PTHR43537">
    <property type="entry name" value="TRANSCRIPTIONAL REGULATOR, GNTR FAMILY"/>
    <property type="match status" value="1"/>
</dbReference>
<dbReference type="Gene3D" id="1.10.10.10">
    <property type="entry name" value="Winged helix-like DNA-binding domain superfamily/Winged helix DNA-binding domain"/>
    <property type="match status" value="1"/>
</dbReference>
<dbReference type="PRINTS" id="PR00035">
    <property type="entry name" value="HTHGNTR"/>
</dbReference>
<feature type="domain" description="HTH gntR-type" evidence="5">
    <location>
        <begin position="7"/>
        <end position="74"/>
    </location>
</feature>
<dbReference type="Gene3D" id="1.20.120.530">
    <property type="entry name" value="GntR ligand-binding domain-like"/>
    <property type="match status" value="1"/>
</dbReference>
<organism evidence="6 7">
    <name type="scientific">Actinomadura bangladeshensis</name>
    <dbReference type="NCBI Taxonomy" id="453573"/>
    <lineage>
        <taxon>Bacteria</taxon>
        <taxon>Bacillati</taxon>
        <taxon>Actinomycetota</taxon>
        <taxon>Actinomycetes</taxon>
        <taxon>Streptosporangiales</taxon>
        <taxon>Thermomonosporaceae</taxon>
        <taxon>Actinomadura</taxon>
    </lineage>
</organism>
<dbReference type="InterPro" id="IPR036390">
    <property type="entry name" value="WH_DNA-bd_sf"/>
</dbReference>
<comment type="caution">
    <text evidence="6">The sequence shown here is derived from an EMBL/GenBank/DDBJ whole genome shotgun (WGS) entry which is preliminary data.</text>
</comment>
<feature type="compositionally biased region" description="Gly residues" evidence="4">
    <location>
        <begin position="245"/>
        <end position="263"/>
    </location>
</feature>
<sequence length="263" mass="27530">MVDNPQAGLHGSVLDRLGALITSGELGAGEVLRIEQLEERFGVSRSVVREAIRVLESMGMVTSRRRVGVTVAERARWNVFDPQIIGWRLDGAGRDEQLRSLGELRRGLEPVAAALAARRATPAQCGALTGAVMEMAVHGRSGDLESYLTADILFHRTLLEASGNEMMAALSGVVAAVLAGRTHHHLMPAHPEPAAIRWHAEVAQAVQAGDADAAERAMRDIVDEATRAMLDGGELNADRTSGGQNSVGGSAGTGSGSGSTSGA</sequence>
<evidence type="ECO:0000256" key="4">
    <source>
        <dbReference type="SAM" id="MobiDB-lite"/>
    </source>
</evidence>
<name>A0A4R4NUJ2_9ACTN</name>
<dbReference type="SMART" id="SM00895">
    <property type="entry name" value="FCD"/>
    <property type="match status" value="1"/>
</dbReference>
<dbReference type="PROSITE" id="PS50949">
    <property type="entry name" value="HTH_GNTR"/>
    <property type="match status" value="1"/>
</dbReference>
<protein>
    <submittedName>
        <fullName evidence="6">FadR family transcriptional regulator</fullName>
    </submittedName>
</protein>
<dbReference type="Proteomes" id="UP000295431">
    <property type="component" value="Unassembled WGS sequence"/>
</dbReference>
<evidence type="ECO:0000313" key="7">
    <source>
        <dbReference type="Proteomes" id="UP000295431"/>
    </source>
</evidence>
<keyword evidence="1" id="KW-0805">Transcription regulation</keyword>
<dbReference type="OrthoDB" id="4164516at2"/>
<dbReference type="InterPro" id="IPR000524">
    <property type="entry name" value="Tscrpt_reg_HTH_GntR"/>
</dbReference>
<evidence type="ECO:0000313" key="6">
    <source>
        <dbReference type="EMBL" id="TDC11753.1"/>
    </source>
</evidence>
<keyword evidence="3" id="KW-0804">Transcription</keyword>
<accession>A0A4R4NUJ2</accession>
<dbReference type="EMBL" id="SMJW01000163">
    <property type="protein sequence ID" value="TDC11753.1"/>
    <property type="molecule type" value="Genomic_DNA"/>
</dbReference>